<organism evidence="2">
    <name type="scientific">viral metagenome</name>
    <dbReference type="NCBI Taxonomy" id="1070528"/>
    <lineage>
        <taxon>unclassified sequences</taxon>
        <taxon>metagenomes</taxon>
        <taxon>organismal metagenomes</taxon>
    </lineage>
</organism>
<evidence type="ECO:0000256" key="1">
    <source>
        <dbReference type="SAM" id="Phobius"/>
    </source>
</evidence>
<protein>
    <submittedName>
        <fullName evidence="2">Uncharacterized protein</fullName>
    </submittedName>
</protein>
<evidence type="ECO:0000313" key="2">
    <source>
        <dbReference type="EMBL" id="QHT98132.1"/>
    </source>
</evidence>
<sequence length="108" mass="12584">MSRNALMSRVQAGSHEAVFWIDCGFYLMPVTLSKLSQFNVSMDSVKVVSPLDSMCNETNPVFESSEIPKLEEENEEEEKSYRRKQYRNFPCNFSVHSIIPWFLLYAFT</sequence>
<proteinExistence type="predicted"/>
<feature type="transmembrane region" description="Helical" evidence="1">
    <location>
        <begin position="89"/>
        <end position="107"/>
    </location>
</feature>
<accession>A0A6C0IYL0</accession>
<keyword evidence="1" id="KW-1133">Transmembrane helix</keyword>
<name>A0A6C0IYL0_9ZZZZ</name>
<keyword evidence="1" id="KW-0812">Transmembrane</keyword>
<reference evidence="2" key="1">
    <citation type="journal article" date="2020" name="Nature">
        <title>Giant virus diversity and host interactions through global metagenomics.</title>
        <authorList>
            <person name="Schulz F."/>
            <person name="Roux S."/>
            <person name="Paez-Espino D."/>
            <person name="Jungbluth S."/>
            <person name="Walsh D.A."/>
            <person name="Denef V.J."/>
            <person name="McMahon K.D."/>
            <person name="Konstantinidis K.T."/>
            <person name="Eloe-Fadrosh E.A."/>
            <person name="Kyrpides N.C."/>
            <person name="Woyke T."/>
        </authorList>
    </citation>
    <scope>NUCLEOTIDE SEQUENCE</scope>
    <source>
        <strain evidence="2">GVMAG-M-3300025626-8</strain>
    </source>
</reference>
<dbReference type="AlphaFoldDB" id="A0A6C0IYL0"/>
<dbReference type="EMBL" id="MN740287">
    <property type="protein sequence ID" value="QHT98132.1"/>
    <property type="molecule type" value="Genomic_DNA"/>
</dbReference>
<keyword evidence="1" id="KW-0472">Membrane</keyword>